<sequence>MIFALFSTEQRQIAKYYGVGYQFYLMHEDGTQLQQLTEWIEAGKLQPLIDRTYPFAKIKEDLTYSKAGHTVGKVNIVIPPIH</sequence>
<comment type="caution">
    <text evidence="1">The sequence shown here is derived from an EMBL/GenBank/DDBJ whole genome shotgun (WGS) entry which is preliminary data.</text>
</comment>
<keyword evidence="2" id="KW-1185">Reference proteome</keyword>
<dbReference type="Gene3D" id="3.90.180.10">
    <property type="entry name" value="Medium-chain alcohol dehydrogenases, catalytic domain"/>
    <property type="match status" value="1"/>
</dbReference>
<proteinExistence type="predicted"/>
<dbReference type="PATRIC" id="fig|1423738.3.peg.1466"/>
<gene>
    <name evidence="1" type="ORF">FC84_GL001449</name>
</gene>
<dbReference type="EMBL" id="AYYK01000004">
    <property type="protein sequence ID" value="KRM79275.1"/>
    <property type="molecule type" value="Genomic_DNA"/>
</dbReference>
<evidence type="ECO:0008006" key="3">
    <source>
        <dbReference type="Google" id="ProtNLM"/>
    </source>
</evidence>
<organism evidence="1 2">
    <name type="scientific">Lapidilactobacillus dextrinicus DSM 20335</name>
    <dbReference type="NCBI Taxonomy" id="1423738"/>
    <lineage>
        <taxon>Bacteria</taxon>
        <taxon>Bacillati</taxon>
        <taxon>Bacillota</taxon>
        <taxon>Bacilli</taxon>
        <taxon>Lactobacillales</taxon>
        <taxon>Lactobacillaceae</taxon>
        <taxon>Lapidilactobacillus</taxon>
    </lineage>
</organism>
<dbReference type="STRING" id="1423738.FC84_GL001449"/>
<dbReference type="Pfam" id="PF13602">
    <property type="entry name" value="ADH_zinc_N_2"/>
    <property type="match status" value="1"/>
</dbReference>
<evidence type="ECO:0000313" key="1">
    <source>
        <dbReference type="EMBL" id="KRM79275.1"/>
    </source>
</evidence>
<evidence type="ECO:0000313" key="2">
    <source>
        <dbReference type="Proteomes" id="UP000051813"/>
    </source>
</evidence>
<protein>
    <recommendedName>
        <fullName evidence="3">Alcohol dehydrogenase-like C-terminal domain-containing protein</fullName>
    </recommendedName>
</protein>
<reference evidence="1 2" key="1">
    <citation type="journal article" date="2015" name="Genome Announc.">
        <title>Expanding the biotechnology potential of lactobacilli through comparative genomics of 213 strains and associated genera.</title>
        <authorList>
            <person name="Sun Z."/>
            <person name="Harris H.M."/>
            <person name="McCann A."/>
            <person name="Guo C."/>
            <person name="Argimon S."/>
            <person name="Zhang W."/>
            <person name="Yang X."/>
            <person name="Jeffery I.B."/>
            <person name="Cooney J.C."/>
            <person name="Kagawa T.F."/>
            <person name="Liu W."/>
            <person name="Song Y."/>
            <person name="Salvetti E."/>
            <person name="Wrobel A."/>
            <person name="Rasinkangas P."/>
            <person name="Parkhill J."/>
            <person name="Rea M.C."/>
            <person name="O'Sullivan O."/>
            <person name="Ritari J."/>
            <person name="Douillard F.P."/>
            <person name="Paul Ross R."/>
            <person name="Yang R."/>
            <person name="Briner A.E."/>
            <person name="Felis G.E."/>
            <person name="de Vos W.M."/>
            <person name="Barrangou R."/>
            <person name="Klaenhammer T.R."/>
            <person name="Caufield P.W."/>
            <person name="Cui Y."/>
            <person name="Zhang H."/>
            <person name="O'Toole P.W."/>
        </authorList>
    </citation>
    <scope>NUCLEOTIDE SEQUENCE [LARGE SCALE GENOMIC DNA]</scope>
    <source>
        <strain evidence="1 2">DSM 20335</strain>
    </source>
</reference>
<dbReference type="AlphaFoldDB" id="A0A0R2BST3"/>
<dbReference type="Gene3D" id="3.40.50.720">
    <property type="entry name" value="NAD(P)-binding Rossmann-like Domain"/>
    <property type="match status" value="1"/>
</dbReference>
<dbReference type="Proteomes" id="UP000051813">
    <property type="component" value="Unassembled WGS sequence"/>
</dbReference>
<name>A0A0R2BST3_9LACO</name>
<accession>A0A0R2BST3</accession>